<dbReference type="EMBL" id="BK015176">
    <property type="protein sequence ID" value="DAD94443.1"/>
    <property type="molecule type" value="Genomic_DNA"/>
</dbReference>
<accession>A0A8S5NK30</accession>
<reference evidence="1" key="1">
    <citation type="journal article" date="2021" name="Proc. Natl. Acad. Sci. U.S.A.">
        <title>A Catalog of Tens of Thousands of Viruses from Human Metagenomes Reveals Hidden Associations with Chronic Diseases.</title>
        <authorList>
            <person name="Tisza M.J."/>
            <person name="Buck C.B."/>
        </authorList>
    </citation>
    <scope>NUCLEOTIDE SEQUENCE</scope>
    <source>
        <strain evidence="1">CttFh17</strain>
    </source>
</reference>
<proteinExistence type="predicted"/>
<name>A0A8S5NK30_9CAUD</name>
<sequence>MDNLTRREEVNLHEAVQKSFPKILIKDLTEHERICPVCNGLGMRIEDNVYGIKGDNSEVGRKYHFPYKHQSLSFCQSCFNGVQRLCPYCGQPYKNQAYLHCDCEGQKKVDEEERIKKWNEKVANAVAVDEKDVDTMLYCEEFDEYYDTVDDFFDDYACNYEEDGDEKPVRLWVTSVETISIDATNVIENACSDLHEDAYERCDEGSLQKLLDDWCKEQTGTTTYYPCFKQYVEIDWSKYSEE</sequence>
<organism evidence="1">
    <name type="scientific">Siphoviridae sp. cttFh17</name>
    <dbReference type="NCBI Taxonomy" id="2826491"/>
    <lineage>
        <taxon>Viruses</taxon>
        <taxon>Duplodnaviria</taxon>
        <taxon>Heunggongvirae</taxon>
        <taxon>Uroviricota</taxon>
        <taxon>Caudoviricetes</taxon>
    </lineage>
</organism>
<protein>
    <submittedName>
        <fullName evidence="1">Protein involved in formate dehydrogenase formation</fullName>
    </submittedName>
</protein>
<evidence type="ECO:0000313" key="1">
    <source>
        <dbReference type="EMBL" id="DAD94443.1"/>
    </source>
</evidence>